<organism evidence="1">
    <name type="scientific">Schlesneria paludicola</name>
    <dbReference type="NCBI Taxonomy" id="360056"/>
    <lineage>
        <taxon>Bacteria</taxon>
        <taxon>Pseudomonadati</taxon>
        <taxon>Planctomycetota</taxon>
        <taxon>Planctomycetia</taxon>
        <taxon>Planctomycetales</taxon>
        <taxon>Planctomycetaceae</taxon>
        <taxon>Schlesneria</taxon>
    </lineage>
</organism>
<comment type="caution">
    <text evidence="1">The sequence shown here is derived from an EMBL/GenBank/DDBJ whole genome shotgun (WGS) entry which is preliminary data.</text>
</comment>
<name>A0A7C4LPC3_9PLAN</name>
<evidence type="ECO:0000313" key="1">
    <source>
        <dbReference type="EMBL" id="HGT38631.1"/>
    </source>
</evidence>
<sequence length="114" mass="12843">MQPPANAPVTANVTFRLREFNVPLVRDAIVLGRRAKVGCVAMRKALMLLHDESFEHLELDDEVVNDVLVRTAVLKRIPLDNLIHMVLKCVKPWMSDDEILSLQIDVELTVSATN</sequence>
<accession>A0A7C4LPC3</accession>
<reference evidence="1" key="1">
    <citation type="journal article" date="2020" name="mSystems">
        <title>Genome- and Community-Level Interaction Insights into Carbon Utilization and Element Cycling Functions of Hydrothermarchaeota in Hydrothermal Sediment.</title>
        <authorList>
            <person name="Zhou Z."/>
            <person name="Liu Y."/>
            <person name="Xu W."/>
            <person name="Pan J."/>
            <person name="Luo Z.H."/>
            <person name="Li M."/>
        </authorList>
    </citation>
    <scope>NUCLEOTIDE SEQUENCE [LARGE SCALE GENOMIC DNA]</scope>
    <source>
        <strain evidence="1">SpSt-508</strain>
    </source>
</reference>
<gene>
    <name evidence="1" type="ORF">ENS64_05125</name>
</gene>
<protein>
    <submittedName>
        <fullName evidence="1">Uncharacterized protein</fullName>
    </submittedName>
</protein>
<dbReference type="EMBL" id="DSVQ01000011">
    <property type="protein sequence ID" value="HGT38631.1"/>
    <property type="molecule type" value="Genomic_DNA"/>
</dbReference>
<proteinExistence type="predicted"/>
<dbReference type="AlphaFoldDB" id="A0A7C4LPC3"/>